<accession>A0ACB8BSR1</accession>
<name>A0ACB8BSR1_9AGAM</name>
<sequence length="188" mass="21388">MPTAEELRGIDLLLLRCISPRFRHHSVRPNCGVELTAARRVRIIDVLNQPYNDSTDYGWKRFTALPRMLAVTISESLDMRYVSNAPVLLTVWEKLSTYSLFRKLATHAAHFWVDAATALRSSIALAHFLSSFCARYFGRESCCLRDSKIVQLGFHIDRYGVVGTTLFHSGTVYPTRTHLRNVVFPPGM</sequence>
<protein>
    <submittedName>
        <fullName evidence="1">Uncharacterized protein</fullName>
    </submittedName>
</protein>
<keyword evidence="2" id="KW-1185">Reference proteome</keyword>
<evidence type="ECO:0000313" key="1">
    <source>
        <dbReference type="EMBL" id="KAH7928986.1"/>
    </source>
</evidence>
<dbReference type="Proteomes" id="UP000790709">
    <property type="component" value="Unassembled WGS sequence"/>
</dbReference>
<dbReference type="EMBL" id="MU266346">
    <property type="protein sequence ID" value="KAH7928986.1"/>
    <property type="molecule type" value="Genomic_DNA"/>
</dbReference>
<proteinExistence type="predicted"/>
<reference evidence="1" key="1">
    <citation type="journal article" date="2021" name="New Phytol.">
        <title>Evolutionary innovations through gain and loss of genes in the ectomycorrhizal Boletales.</title>
        <authorList>
            <person name="Wu G."/>
            <person name="Miyauchi S."/>
            <person name="Morin E."/>
            <person name="Kuo A."/>
            <person name="Drula E."/>
            <person name="Varga T."/>
            <person name="Kohler A."/>
            <person name="Feng B."/>
            <person name="Cao Y."/>
            <person name="Lipzen A."/>
            <person name="Daum C."/>
            <person name="Hundley H."/>
            <person name="Pangilinan J."/>
            <person name="Johnson J."/>
            <person name="Barry K."/>
            <person name="LaButti K."/>
            <person name="Ng V."/>
            <person name="Ahrendt S."/>
            <person name="Min B."/>
            <person name="Choi I.G."/>
            <person name="Park H."/>
            <person name="Plett J.M."/>
            <person name="Magnuson J."/>
            <person name="Spatafora J.W."/>
            <person name="Nagy L.G."/>
            <person name="Henrissat B."/>
            <person name="Grigoriev I.V."/>
            <person name="Yang Z.L."/>
            <person name="Xu J."/>
            <person name="Martin F.M."/>
        </authorList>
    </citation>
    <scope>NUCLEOTIDE SEQUENCE</scope>
    <source>
        <strain evidence="1">KUC20120723A-06</strain>
    </source>
</reference>
<gene>
    <name evidence="1" type="ORF">BV22DRAFT_159700</name>
</gene>
<comment type="caution">
    <text evidence="1">The sequence shown here is derived from an EMBL/GenBank/DDBJ whole genome shotgun (WGS) entry which is preliminary data.</text>
</comment>
<evidence type="ECO:0000313" key="2">
    <source>
        <dbReference type="Proteomes" id="UP000790709"/>
    </source>
</evidence>
<organism evidence="1 2">
    <name type="scientific">Leucogyrophana mollusca</name>
    <dbReference type="NCBI Taxonomy" id="85980"/>
    <lineage>
        <taxon>Eukaryota</taxon>
        <taxon>Fungi</taxon>
        <taxon>Dikarya</taxon>
        <taxon>Basidiomycota</taxon>
        <taxon>Agaricomycotina</taxon>
        <taxon>Agaricomycetes</taxon>
        <taxon>Agaricomycetidae</taxon>
        <taxon>Boletales</taxon>
        <taxon>Boletales incertae sedis</taxon>
        <taxon>Leucogyrophana</taxon>
    </lineage>
</organism>